<protein>
    <submittedName>
        <fullName evidence="4">FAD-dependent oxidoreductase</fullName>
    </submittedName>
</protein>
<evidence type="ECO:0000313" key="4">
    <source>
        <dbReference type="EMBL" id="WFG39926.1"/>
    </source>
</evidence>
<dbReference type="InterPro" id="IPR036188">
    <property type="entry name" value="FAD/NAD-bd_sf"/>
</dbReference>
<evidence type="ECO:0000256" key="1">
    <source>
        <dbReference type="ARBA" id="ARBA00023002"/>
    </source>
</evidence>
<feature type="domain" description="FAD dependent oxidoreductase" evidence="2">
    <location>
        <begin position="2"/>
        <end position="349"/>
    </location>
</feature>
<dbReference type="RefSeq" id="WP_342826323.1">
    <property type="nucleotide sequence ID" value="NZ_CP046146.1"/>
</dbReference>
<dbReference type="SUPFAM" id="SSF54373">
    <property type="entry name" value="FAD-linked reductases, C-terminal domain"/>
    <property type="match status" value="1"/>
</dbReference>
<reference evidence="4" key="2">
    <citation type="journal article" date="2023" name="Nat. Commun.">
        <title>Cultivation of marine bacteria of the SAR202 clade.</title>
        <authorList>
            <person name="Lim Y."/>
            <person name="Seo J.H."/>
            <person name="Giovannoni S.J."/>
            <person name="Kang I."/>
            <person name="Cho J.C."/>
        </authorList>
    </citation>
    <scope>NUCLEOTIDE SEQUENCE</scope>
    <source>
        <strain evidence="4">JH1073</strain>
    </source>
</reference>
<name>A0AAJ5ZH68_9CHLR</name>
<evidence type="ECO:0000313" key="5">
    <source>
        <dbReference type="Proteomes" id="UP001219901"/>
    </source>
</evidence>
<evidence type="ECO:0000259" key="2">
    <source>
        <dbReference type="Pfam" id="PF01266"/>
    </source>
</evidence>
<dbReference type="PANTHER" id="PTHR13847:SF289">
    <property type="entry name" value="GLYCINE OXIDASE"/>
    <property type="match status" value="1"/>
</dbReference>
<dbReference type="Gene3D" id="3.30.9.10">
    <property type="entry name" value="D-Amino Acid Oxidase, subunit A, domain 2"/>
    <property type="match status" value="1"/>
</dbReference>
<dbReference type="EMBL" id="CP046147">
    <property type="protein sequence ID" value="WFG39926.1"/>
    <property type="molecule type" value="Genomic_DNA"/>
</dbReference>
<dbReference type="PANTHER" id="PTHR13847">
    <property type="entry name" value="SARCOSINE DEHYDROGENASE-RELATED"/>
    <property type="match status" value="1"/>
</dbReference>
<gene>
    <name evidence="3" type="ORF">GKO46_11570</name>
    <name evidence="4" type="ORF">GKO48_09965</name>
</gene>
<proteinExistence type="predicted"/>
<dbReference type="SUPFAM" id="SSF51905">
    <property type="entry name" value="FAD/NAD(P)-binding domain"/>
    <property type="match status" value="1"/>
</dbReference>
<dbReference type="EMBL" id="WMBE01000003">
    <property type="protein sequence ID" value="MDG0867706.1"/>
    <property type="molecule type" value="Genomic_DNA"/>
</dbReference>
<dbReference type="GO" id="GO:0016491">
    <property type="term" value="F:oxidoreductase activity"/>
    <property type="evidence" value="ECO:0007669"/>
    <property type="project" value="UniProtKB-KW"/>
</dbReference>
<dbReference type="Proteomes" id="UP001219901">
    <property type="component" value="Chromosome"/>
</dbReference>
<reference evidence="5 6" key="1">
    <citation type="submission" date="2019-11" db="EMBL/GenBank/DDBJ databases">
        <authorList>
            <person name="Cho J.-C."/>
        </authorList>
    </citation>
    <scope>NUCLEOTIDE SEQUENCE [LARGE SCALE GENOMIC DNA]</scope>
    <source>
        <strain evidence="4 5">JH1073</strain>
        <strain evidence="3 6">JH702</strain>
    </source>
</reference>
<dbReference type="AlphaFoldDB" id="A0AAJ5ZH68"/>
<accession>A0AAJ5ZH68</accession>
<dbReference type="Gene3D" id="3.50.50.60">
    <property type="entry name" value="FAD/NAD(P)-binding domain"/>
    <property type="match status" value="1"/>
</dbReference>
<dbReference type="InterPro" id="IPR006076">
    <property type="entry name" value="FAD-dep_OxRdtase"/>
</dbReference>
<sequence length="368" mass="39167">MKVAIIGGGIAGCATAYYLTKDGHDVTLFERDSLASHASGFAQGGLKPVIRGERQIEYQNLSDYSIGLHQNLAKELTGDGPNGEYTNLLKKPSMAVTKDEAEAAEMIRIYESYAGDKKFDVRWLGLGELSHIDARISTDVIGGLYFGFAFEVDPYKLTLSLWQAAEERGAELVNREVTDIAVDGGRVSGVMVDGELTEADAVVAAAGPWSAKMLTDVGVSVPVSPLKGQIVRLNAPDPPLKMSLWWDTDYATTKSDGLTWIGTTEEEVDFDDRTTDAARDRIIASAVGMLPYLEDAELVQQTACLRPMTPDKMPIIDANAGPEGLVISTGGGRQGIALGPGMGIATAALATGAESPIDVSGFSLSRFS</sequence>
<dbReference type="Proteomes" id="UP001321249">
    <property type="component" value="Unassembled WGS sequence"/>
</dbReference>
<evidence type="ECO:0000313" key="6">
    <source>
        <dbReference type="Proteomes" id="UP001321249"/>
    </source>
</evidence>
<organism evidence="4 5">
    <name type="scientific">Candidatus Lucifugimonas marina</name>
    <dbReference type="NCBI Taxonomy" id="3038979"/>
    <lineage>
        <taxon>Bacteria</taxon>
        <taxon>Bacillati</taxon>
        <taxon>Chloroflexota</taxon>
        <taxon>Dehalococcoidia</taxon>
        <taxon>SAR202 cluster</taxon>
        <taxon>Candidatus Lucifugimonadales</taxon>
        <taxon>Candidatus Lucifugimonadaceae</taxon>
        <taxon>Candidatus Lucifugimonas</taxon>
    </lineage>
</organism>
<dbReference type="Pfam" id="PF01266">
    <property type="entry name" value="DAO"/>
    <property type="match status" value="1"/>
</dbReference>
<dbReference type="GO" id="GO:0005737">
    <property type="term" value="C:cytoplasm"/>
    <property type="evidence" value="ECO:0007669"/>
    <property type="project" value="TreeGrafter"/>
</dbReference>
<keyword evidence="5" id="KW-1185">Reference proteome</keyword>
<evidence type="ECO:0000313" key="3">
    <source>
        <dbReference type="EMBL" id="MDG0867706.1"/>
    </source>
</evidence>
<keyword evidence="1" id="KW-0560">Oxidoreductase</keyword>
<reference evidence="5" key="3">
    <citation type="submission" date="2023-06" db="EMBL/GenBank/DDBJ databases">
        <title>Pangenomics reveal diversification of enzyme families and niche specialization in globally abundant SAR202 bacteria.</title>
        <authorList>
            <person name="Saw J.H.W."/>
        </authorList>
    </citation>
    <scope>NUCLEOTIDE SEQUENCE [LARGE SCALE GENOMIC DNA]</scope>
    <source>
        <strain evidence="5">JH1073</strain>
    </source>
</reference>